<feature type="region of interest" description="Disordered" evidence="1">
    <location>
        <begin position="257"/>
        <end position="281"/>
    </location>
</feature>
<proteinExistence type="predicted"/>
<dbReference type="GO" id="GO:0046856">
    <property type="term" value="P:phosphatidylinositol dephosphorylation"/>
    <property type="evidence" value="ECO:0007669"/>
    <property type="project" value="InterPro"/>
</dbReference>
<dbReference type="PANTHER" id="PTHR11200:SF286">
    <property type="entry name" value="5-PHOSPHATASE, PUTATIVE (AFU_ORTHOLOGUE AFUA_5G07600)-RELATED"/>
    <property type="match status" value="1"/>
</dbReference>
<dbReference type="PANTHER" id="PTHR11200">
    <property type="entry name" value="INOSITOL 5-PHOSPHATASE"/>
    <property type="match status" value="1"/>
</dbReference>
<accession>A0A4S8ZMF6</accession>
<dbReference type="AlphaFoldDB" id="A0A4S8ZMF6"/>
<evidence type="ECO:0000313" key="4">
    <source>
        <dbReference type="Proteomes" id="UP000310421"/>
    </source>
</evidence>
<dbReference type="Pfam" id="PF22669">
    <property type="entry name" value="Exo_endo_phos2"/>
    <property type="match status" value="1"/>
</dbReference>
<evidence type="ECO:0000256" key="1">
    <source>
        <dbReference type="SAM" id="MobiDB-lite"/>
    </source>
</evidence>
<comment type="caution">
    <text evidence="3">The sequence shown here is derived from an EMBL/GenBank/DDBJ whole genome shotgun (WGS) entry which is preliminary data.</text>
</comment>
<reference evidence="3 4" key="1">
    <citation type="submission" date="2018-10" db="EMBL/GenBank/DDBJ databases">
        <title>Fifty Aureobasidium pullulans genomes reveal a recombining polyextremotolerant generalist.</title>
        <authorList>
            <person name="Gostincar C."/>
            <person name="Turk M."/>
            <person name="Zajc J."/>
            <person name="Gunde-Cimerman N."/>
        </authorList>
    </citation>
    <scope>NUCLEOTIDE SEQUENCE [LARGE SCALE GENOMIC DNA]</scope>
    <source>
        <strain evidence="3 4">EXF-10751</strain>
    </source>
</reference>
<organism evidence="3 4">
    <name type="scientific">Aureobasidium pullulans</name>
    <name type="common">Black yeast</name>
    <name type="synonym">Pullularia pullulans</name>
    <dbReference type="NCBI Taxonomy" id="5580"/>
    <lineage>
        <taxon>Eukaryota</taxon>
        <taxon>Fungi</taxon>
        <taxon>Dikarya</taxon>
        <taxon>Ascomycota</taxon>
        <taxon>Pezizomycotina</taxon>
        <taxon>Dothideomycetes</taxon>
        <taxon>Dothideomycetidae</taxon>
        <taxon>Dothideales</taxon>
        <taxon>Saccotheciaceae</taxon>
        <taxon>Aureobasidium</taxon>
    </lineage>
</organism>
<dbReference type="SUPFAM" id="SSF56219">
    <property type="entry name" value="DNase I-like"/>
    <property type="match status" value="1"/>
</dbReference>
<feature type="compositionally biased region" description="Basic and acidic residues" evidence="1">
    <location>
        <begin position="259"/>
        <end position="279"/>
    </location>
</feature>
<dbReference type="GO" id="GO:0004439">
    <property type="term" value="F:phosphatidylinositol-4,5-bisphosphate 5-phosphatase activity"/>
    <property type="evidence" value="ECO:0007669"/>
    <property type="project" value="TreeGrafter"/>
</dbReference>
<dbReference type="InterPro" id="IPR036691">
    <property type="entry name" value="Endo/exonu/phosph_ase_sf"/>
</dbReference>
<feature type="domain" description="Inositol polyphosphate-related phosphatase" evidence="2">
    <location>
        <begin position="18"/>
        <end position="404"/>
    </location>
</feature>
<dbReference type="Gene3D" id="3.60.10.10">
    <property type="entry name" value="Endonuclease/exonuclease/phosphatase"/>
    <property type="match status" value="1"/>
</dbReference>
<dbReference type="SMART" id="SM00128">
    <property type="entry name" value="IPPc"/>
    <property type="match status" value="1"/>
</dbReference>
<protein>
    <submittedName>
        <fullName evidence="3">DNase I-like protein</fullName>
    </submittedName>
</protein>
<dbReference type="InterPro" id="IPR000300">
    <property type="entry name" value="IPPc"/>
</dbReference>
<gene>
    <name evidence="3" type="ORF">D6D20_00828</name>
</gene>
<name>A0A4S8ZMF6_AURPU</name>
<dbReference type="InterPro" id="IPR046985">
    <property type="entry name" value="IP5"/>
</dbReference>
<dbReference type="EMBL" id="QZAN01000004">
    <property type="protein sequence ID" value="THW67219.1"/>
    <property type="molecule type" value="Genomic_DNA"/>
</dbReference>
<dbReference type="Proteomes" id="UP000310421">
    <property type="component" value="Unassembled WGS sequence"/>
</dbReference>
<feature type="region of interest" description="Disordered" evidence="1">
    <location>
        <begin position="202"/>
        <end position="234"/>
    </location>
</feature>
<sequence>MHRLSLIFTLYYHNTNMADLSTLFLTFNCGRELVNTDFFAASINQGLSKAQLPPDVIVLSLQEIAPLSYSFLGGSFLSPYFERFNQTIGKLNQLWKHDEQYETILCSNVGMTALMLFVKPEVARKIRSVQTAGTGVGTWEMGNKGAVGVRLGYANDDDSEIDLTFVAAHLAPAEDAWQRRNLDWRLINENLVFTGVTGAEKTRTRATNSEDIQDETEPLLSSATDNQHTSQEQDNALITSSSYVFFGGDLNYRTSDISPHPDNHLAFPRRNDSPEDATHYSHMMPNDQLAREKAAGNTLHHLKEAPVNFAPTYKFSKKAQKQAAQAAEYVERQTRSGTNAVVVPDETDWHWAEHRHPSWCDRVLYLALPGREPVIHTYNSLPLQPSSDHKPVVLYASIPTQSSKPLDHGVKAPYPIKAGWKHRREAARRRELVVGIVTYLVMTWEGEALLFGAVLAIVGGWAALRSLLL</sequence>
<evidence type="ECO:0000313" key="3">
    <source>
        <dbReference type="EMBL" id="THW67219.1"/>
    </source>
</evidence>
<feature type="compositionally biased region" description="Polar residues" evidence="1">
    <location>
        <begin position="219"/>
        <end position="234"/>
    </location>
</feature>
<evidence type="ECO:0000259" key="2">
    <source>
        <dbReference type="SMART" id="SM00128"/>
    </source>
</evidence>